<evidence type="ECO:0000256" key="2">
    <source>
        <dbReference type="ARBA" id="ARBA00004191"/>
    </source>
</evidence>
<evidence type="ECO:0000256" key="18">
    <source>
        <dbReference type="ARBA" id="ARBA00023316"/>
    </source>
</evidence>
<keyword evidence="17" id="KW-0464">Manganese</keyword>
<feature type="binding site" evidence="22">
    <location>
        <position position="489"/>
    </location>
    <ligand>
        <name>Mn(2+)</name>
        <dbReference type="ChEBI" id="CHEBI:29035"/>
    </ligand>
</feature>
<evidence type="ECO:0000313" key="27">
    <source>
        <dbReference type="Proteomes" id="UP000743370"/>
    </source>
</evidence>
<reference evidence="26 27" key="1">
    <citation type="submission" date="2020-05" db="EMBL/GenBank/DDBJ databases">
        <title>Vigna angularis (adzuki bean) Var. LongXiaoDou No. 4 denovo assembly.</title>
        <authorList>
            <person name="Xiang H."/>
        </authorList>
    </citation>
    <scope>NUCLEOTIDE SEQUENCE [LARGE SCALE GENOMIC DNA]</scope>
    <source>
        <tissue evidence="26">Leaf</tissue>
    </source>
</reference>
<evidence type="ECO:0000256" key="8">
    <source>
        <dbReference type="ARBA" id="ARBA00022676"/>
    </source>
</evidence>
<dbReference type="GO" id="GO:0016760">
    <property type="term" value="F:cellulose synthase (UDP-forming) activity"/>
    <property type="evidence" value="ECO:0007669"/>
    <property type="project" value="UniProtKB-EC"/>
</dbReference>
<evidence type="ECO:0000256" key="16">
    <source>
        <dbReference type="ARBA" id="ARBA00023136"/>
    </source>
</evidence>
<feature type="compositionally biased region" description="Polar residues" evidence="24">
    <location>
        <begin position="1"/>
        <end position="17"/>
    </location>
</feature>
<keyword evidence="18 23" id="KW-0961">Cell wall biogenesis/degradation</keyword>
<evidence type="ECO:0000256" key="1">
    <source>
        <dbReference type="ARBA" id="ARBA00001936"/>
    </source>
</evidence>
<evidence type="ECO:0000256" key="11">
    <source>
        <dbReference type="ARBA" id="ARBA00022723"/>
    </source>
</evidence>
<feature type="compositionally biased region" description="Basic and acidic residues" evidence="24">
    <location>
        <begin position="100"/>
        <end position="125"/>
    </location>
</feature>
<evidence type="ECO:0000256" key="10">
    <source>
        <dbReference type="ARBA" id="ARBA00022692"/>
    </source>
</evidence>
<evidence type="ECO:0000256" key="22">
    <source>
        <dbReference type="PIRSR" id="PIRSR605150-3"/>
    </source>
</evidence>
<dbReference type="InterPro" id="IPR027934">
    <property type="entry name" value="CES_Znf_RING"/>
</dbReference>
<evidence type="ECO:0000256" key="13">
    <source>
        <dbReference type="ARBA" id="ARBA00022833"/>
    </source>
</evidence>
<evidence type="ECO:0000256" key="3">
    <source>
        <dbReference type="ARBA" id="ARBA00004651"/>
    </source>
</evidence>
<feature type="transmembrane region" description="Helical" evidence="23">
    <location>
        <begin position="917"/>
        <end position="938"/>
    </location>
</feature>
<feature type="region of interest" description="Disordered" evidence="24">
    <location>
        <begin position="89"/>
        <end position="131"/>
    </location>
</feature>
<feature type="active site" evidence="20">
    <location>
        <position position="330"/>
    </location>
</feature>
<evidence type="ECO:0000256" key="15">
    <source>
        <dbReference type="ARBA" id="ARBA00022989"/>
    </source>
</evidence>
<dbReference type="GO" id="GO:0008270">
    <property type="term" value="F:zinc ion binding"/>
    <property type="evidence" value="ECO:0007669"/>
    <property type="project" value="UniProtKB-KW"/>
</dbReference>
<dbReference type="InterPro" id="IPR029044">
    <property type="entry name" value="Nucleotide-diphossugar_trans"/>
</dbReference>
<organism evidence="26 27">
    <name type="scientific">Phaseolus angularis</name>
    <name type="common">Azuki bean</name>
    <name type="synonym">Vigna angularis</name>
    <dbReference type="NCBI Taxonomy" id="3914"/>
    <lineage>
        <taxon>Eukaryota</taxon>
        <taxon>Viridiplantae</taxon>
        <taxon>Streptophyta</taxon>
        <taxon>Embryophyta</taxon>
        <taxon>Tracheophyta</taxon>
        <taxon>Spermatophyta</taxon>
        <taxon>Magnoliopsida</taxon>
        <taxon>eudicotyledons</taxon>
        <taxon>Gunneridae</taxon>
        <taxon>Pentapetalae</taxon>
        <taxon>rosids</taxon>
        <taxon>fabids</taxon>
        <taxon>Fabales</taxon>
        <taxon>Fabaceae</taxon>
        <taxon>Papilionoideae</taxon>
        <taxon>50 kb inversion clade</taxon>
        <taxon>NPAAA clade</taxon>
        <taxon>indigoferoid/millettioid clade</taxon>
        <taxon>Phaseoleae</taxon>
        <taxon>Vigna</taxon>
    </lineage>
</organism>
<dbReference type="Proteomes" id="UP000743370">
    <property type="component" value="Unassembled WGS sequence"/>
</dbReference>
<comment type="catalytic activity">
    <reaction evidence="19 23">
        <text>[(1-&gt;4)-beta-D-glucosyl](n) + UDP-alpha-D-glucose = [(1-&gt;4)-beta-D-glucosyl](n+1) + UDP + H(+)</text>
        <dbReference type="Rhea" id="RHEA:19929"/>
        <dbReference type="Rhea" id="RHEA-COMP:10033"/>
        <dbReference type="Rhea" id="RHEA-COMP:10034"/>
        <dbReference type="ChEBI" id="CHEBI:15378"/>
        <dbReference type="ChEBI" id="CHEBI:18246"/>
        <dbReference type="ChEBI" id="CHEBI:58223"/>
        <dbReference type="ChEBI" id="CHEBI:58885"/>
        <dbReference type="EC" id="2.4.1.12"/>
    </reaction>
</comment>
<keyword evidence="16 23" id="KW-0472">Membrane</keyword>
<evidence type="ECO:0000256" key="23">
    <source>
        <dbReference type="RuleBase" id="RU361116"/>
    </source>
</evidence>
<dbReference type="SUPFAM" id="SSF53448">
    <property type="entry name" value="Nucleotide-diphospho-sugar transferases"/>
    <property type="match status" value="1"/>
</dbReference>
<evidence type="ECO:0000256" key="12">
    <source>
        <dbReference type="ARBA" id="ARBA00022771"/>
    </source>
</evidence>
<comment type="subcellular location">
    <subcellularLocation>
        <location evidence="3 23">Cell membrane</location>
        <topology evidence="3 23">Multi-pass membrane protein</topology>
    </subcellularLocation>
    <subcellularLocation>
        <location evidence="2">Secreted</location>
        <location evidence="2">Cell wall</location>
    </subcellularLocation>
</comment>
<feature type="binding site" evidence="21">
    <location>
        <position position="301"/>
    </location>
    <ligand>
        <name>UDP-alpha-D-glucose</name>
        <dbReference type="ChEBI" id="CHEBI:58885"/>
    </ligand>
</feature>
<feature type="region of interest" description="Disordered" evidence="24">
    <location>
        <begin position="1"/>
        <end position="25"/>
    </location>
</feature>
<feature type="transmembrane region" description="Helical" evidence="23">
    <location>
        <begin position="838"/>
        <end position="856"/>
    </location>
</feature>
<feature type="binding site" evidence="21">
    <location>
        <position position="488"/>
    </location>
    <ligand>
        <name>UDP-alpha-D-glucose</name>
        <dbReference type="ChEBI" id="CHEBI:58885"/>
    </ligand>
</feature>
<evidence type="ECO:0000256" key="19">
    <source>
        <dbReference type="ARBA" id="ARBA00048682"/>
    </source>
</evidence>
<keyword evidence="6 23" id="KW-1003">Cell membrane</keyword>
<accession>A0A8T0LCM9</accession>
<evidence type="ECO:0000313" key="26">
    <source>
        <dbReference type="EMBL" id="KAG2409787.1"/>
    </source>
</evidence>
<feature type="transmembrane region" description="Helical" evidence="23">
    <location>
        <begin position="988"/>
        <end position="1008"/>
    </location>
</feature>
<dbReference type="Gene3D" id="2.160.20.10">
    <property type="entry name" value="Single-stranded right-handed beta-helix, Pectin lyase-like"/>
    <property type="match status" value="1"/>
</dbReference>
<dbReference type="CDD" id="cd16617">
    <property type="entry name" value="mRING-HC-C4C4_CesA"/>
    <property type="match status" value="1"/>
</dbReference>
<evidence type="ECO:0000256" key="20">
    <source>
        <dbReference type="PIRSR" id="PIRSR605150-1"/>
    </source>
</evidence>
<gene>
    <name evidence="26" type="ORF">HKW66_Vig0004520</name>
</gene>
<evidence type="ECO:0000256" key="5">
    <source>
        <dbReference type="ARBA" id="ARBA00007548"/>
    </source>
</evidence>
<feature type="binding site" evidence="21">
    <location>
        <position position="330"/>
    </location>
    <ligand>
        <name>UDP-alpha-D-glucose</name>
        <dbReference type="ChEBI" id="CHEBI:58885"/>
    </ligand>
</feature>
<comment type="caution">
    <text evidence="26">The sequence shown here is derived from an EMBL/GenBank/DDBJ whole genome shotgun (WGS) entry which is preliminary data.</text>
</comment>
<dbReference type="Pfam" id="PF03552">
    <property type="entry name" value="Cellulose_synt"/>
    <property type="match status" value="2"/>
</dbReference>
<protein>
    <recommendedName>
        <fullName evidence="23">Cellulose synthase</fullName>
        <ecNumber evidence="23">2.4.1.12</ecNumber>
    </recommendedName>
</protein>
<feature type="binding site" evidence="21">
    <location>
        <position position="300"/>
    </location>
    <ligand>
        <name>UDP-alpha-D-glucose</name>
        <dbReference type="ChEBI" id="CHEBI:58885"/>
    </ligand>
</feature>
<dbReference type="Gene3D" id="3.90.550.10">
    <property type="entry name" value="Spore Coat Polysaccharide Biosynthesis Protein SpsA, Chain A"/>
    <property type="match status" value="1"/>
</dbReference>
<dbReference type="SUPFAM" id="SSF51126">
    <property type="entry name" value="Pectin lyase-like"/>
    <property type="match status" value="1"/>
</dbReference>
<evidence type="ECO:0000256" key="6">
    <source>
        <dbReference type="ARBA" id="ARBA00022475"/>
    </source>
</evidence>
<dbReference type="PANTHER" id="PTHR13301">
    <property type="entry name" value="X-BOX TRANSCRIPTION FACTOR-RELATED"/>
    <property type="match status" value="1"/>
</dbReference>
<dbReference type="Pfam" id="PF14569">
    <property type="entry name" value="zf-UDP"/>
    <property type="match status" value="1"/>
</dbReference>
<feature type="domain" description="Cellulose synthase RING-type zinc finger" evidence="25">
    <location>
        <begin position="23"/>
        <end position="97"/>
    </location>
</feature>
<dbReference type="FunFam" id="2.160.20.10:FF:000046">
    <property type="entry name" value="Polygalacturonase QRT3"/>
    <property type="match status" value="1"/>
</dbReference>
<feature type="transmembrane region" description="Helical" evidence="23">
    <location>
        <begin position="876"/>
        <end position="896"/>
    </location>
</feature>
<evidence type="ECO:0000256" key="17">
    <source>
        <dbReference type="ARBA" id="ARBA00023211"/>
    </source>
</evidence>
<keyword evidence="7" id="KW-0134">Cell wall</keyword>
<keyword evidence="7" id="KW-0964">Secreted</keyword>
<name>A0A8T0LCM9_PHAAN</name>
<feature type="transmembrane region" description="Helical" evidence="23">
    <location>
        <begin position="238"/>
        <end position="255"/>
    </location>
</feature>
<feature type="transmembrane region" description="Helical" evidence="23">
    <location>
        <begin position="805"/>
        <end position="826"/>
    </location>
</feature>
<feature type="binding site" evidence="22">
    <location>
        <position position="513"/>
    </location>
    <ligand>
        <name>Mn(2+)</name>
        <dbReference type="ChEBI" id="CHEBI:29035"/>
    </ligand>
</feature>
<dbReference type="Gene3D" id="3.30.40.10">
    <property type="entry name" value="Zinc/RING finger domain, C3HC4 (zinc finger)"/>
    <property type="match status" value="1"/>
</dbReference>
<feature type="transmembrane region" description="Helical" evidence="23">
    <location>
        <begin position="958"/>
        <end position="976"/>
    </location>
</feature>
<dbReference type="EMBL" id="JABFOF010000001">
    <property type="protein sequence ID" value="KAG2409787.1"/>
    <property type="molecule type" value="Genomic_DNA"/>
</dbReference>
<dbReference type="InterPro" id="IPR005150">
    <property type="entry name" value="Cellulose_synth"/>
</dbReference>
<feature type="active site" evidence="20">
    <location>
        <position position="728"/>
    </location>
</feature>
<feature type="transmembrane region" description="Helical" evidence="23">
    <location>
        <begin position="208"/>
        <end position="226"/>
    </location>
</feature>
<dbReference type="FunFam" id="3.30.40.10:FF:000558">
    <property type="entry name" value="Cellulose synthase"/>
    <property type="match status" value="1"/>
</dbReference>
<comment type="similarity">
    <text evidence="5 23">Belongs to the glycosyltransferase 2 family. Plant cellulose synthase subfamily.</text>
</comment>
<dbReference type="GO" id="GO:0030244">
    <property type="term" value="P:cellulose biosynthetic process"/>
    <property type="evidence" value="ECO:0007669"/>
    <property type="project" value="UniProtKB-KW"/>
</dbReference>
<keyword evidence="12 23" id="KW-0863">Zinc-finger</keyword>
<comment type="cofactor">
    <cofactor evidence="23">
        <name>Zn(2+)</name>
        <dbReference type="ChEBI" id="CHEBI:29105"/>
    </cofactor>
    <text evidence="23">Binds 2 Zn(2+) ions per subunit.</text>
</comment>
<evidence type="ECO:0000256" key="7">
    <source>
        <dbReference type="ARBA" id="ARBA00022512"/>
    </source>
</evidence>
<evidence type="ECO:0000256" key="4">
    <source>
        <dbReference type="ARBA" id="ARBA00004768"/>
    </source>
</evidence>
<comment type="pathway">
    <text evidence="4 23">Glycan metabolism; plant cellulose biosynthesis.</text>
</comment>
<dbReference type="InterPro" id="IPR013083">
    <property type="entry name" value="Znf_RING/FYVE/PHD"/>
</dbReference>
<evidence type="ECO:0000256" key="21">
    <source>
        <dbReference type="PIRSR" id="PIRSR605150-2"/>
    </source>
</evidence>
<keyword evidence="15 23" id="KW-1133">Transmembrane helix</keyword>
<keyword evidence="11 23" id="KW-0479">Metal-binding</keyword>
<evidence type="ECO:0000256" key="24">
    <source>
        <dbReference type="SAM" id="MobiDB-lite"/>
    </source>
</evidence>
<keyword evidence="13 23" id="KW-0862">Zinc</keyword>
<evidence type="ECO:0000256" key="14">
    <source>
        <dbReference type="ARBA" id="ARBA00022916"/>
    </source>
</evidence>
<keyword evidence="10 23" id="KW-0812">Transmembrane</keyword>
<keyword evidence="14 23" id="KW-0135">Cellulose biosynthesis</keyword>
<dbReference type="InterPro" id="IPR011050">
    <property type="entry name" value="Pectin_lyase_fold/virulence"/>
</dbReference>
<evidence type="ECO:0000259" key="25">
    <source>
        <dbReference type="Pfam" id="PF14569"/>
    </source>
</evidence>
<keyword evidence="8 23" id="KW-0328">Glycosyltransferase</keyword>
<dbReference type="GO" id="GO:0005886">
    <property type="term" value="C:plasma membrane"/>
    <property type="evidence" value="ECO:0007669"/>
    <property type="project" value="UniProtKB-SubCell"/>
</dbReference>
<feature type="binding site" evidence="21">
    <location>
        <position position="294"/>
    </location>
    <ligand>
        <name>UDP-alpha-D-glucose</name>
        <dbReference type="ChEBI" id="CHEBI:58885"/>
    </ligand>
</feature>
<evidence type="ECO:0000256" key="9">
    <source>
        <dbReference type="ARBA" id="ARBA00022679"/>
    </source>
</evidence>
<proteinExistence type="inferred from homology"/>
<dbReference type="EC" id="2.4.1.12" evidence="23"/>
<comment type="cofactor">
    <cofactor evidence="1">
        <name>Mn(2+)</name>
        <dbReference type="ChEBI" id="CHEBI:29035"/>
    </cofactor>
</comment>
<keyword evidence="9 23" id="KW-0808">Transferase</keyword>
<dbReference type="InterPro" id="IPR012334">
    <property type="entry name" value="Pectin_lyas_fold"/>
</dbReference>
<sequence>MALNSMAASHSHFPSDSGQHRPPTRQSASKVCRVCSDQIGHGENGKLFVACHVCSFPVCQPCYEYERSEGNQCCPQCNTRYKRHEGCPRVAGDDEEHSDADDFHDPDEKHDANHWENKDHKEQQWHPKGQALSSAGSVASKEFEGEKEFFSNGEWEERLEQWKARQKKRGILNKDEAKDDQGEDDYLLAEARQPLWRKVPISSSLINPYRIIIIMRLFILVFFLRFRVLTPAYDAYPLWLASVMCEVWFALSWILDQFPKWFPITRETYLDRLSMRFEREGEPNLLAPVDVYVSTVDPLKEPPIITTNTVLSILAVDYPVDKVCCYVSDDGASMLLFDALSETSEFARRWVPFCKKYSIEPRAPEFYFSQKIDYLKDKVQPTFVKERRAMKREYEEFKVKINSLVAKAQKKPEDGWVMQDGTPWPGNNTRDHPGMIQIGKAGSLVMWFMNLPLQVYLGSGGALDVEGKELPRLVYISREKRPGYNHHKKAGAMNALVRVSAVLSNAPFMLNLDCDHYINNSKAIREAMCFLMDPQIGKKLCYVQFPQRFDGIDRHDRYANRNIVFFDALYGYDPPVSEKRPKMTCDCWPSWCCCCGCSRKSKLKKKSGGRGGLFSRLYTRKKKMMGKNYVRKGSEYMFDLDLEEIEEGREGYGELEKSSLMSQKKFEKRFGQSPVFIESTLMENGGLPEGTNSQSLIKEAIHVISCGYEEKTEWGKEIGWIYGSVTEDILTGFKMHCRGWKSVYCMPKRDAFKGSAPINLSDRLHQVLRWALGSVEIFLSRHCPLWYGYGGKLKWLERLAYTNTIVYPFTSIPLLAYCTIPAVCLLTGKFIIPTLTNLASVWFMALFISIILTGVLELRWSGVSLEDWWRNEQFWVIGGVSAHLFAVFQGLLKVLGGVDTNFTVTAKAADDSEFGELYLFKWTTLLIPPTSLIILNMVGVVAGVSDAINNGYGSWGPLFGKVFFAFWVIVHLYPFLKGLMGRQNRTPTIVVLWSILLASIFSLIWVRIDPFLPKQTGPVLKQLTDITCFTFSKEKKLSEFRAKLERKIQDLAASPLASPPASSETKRRGRVLYVSEYGADPSGNEESGDAILKAVEDASSLQKGYEMVAGVNDLGGVVIDLEGGNYKISKPITFPSGVGNIVVREGTLRASDKFPGDRHLVELWSSKTGKEGNGGIYYEDITFRDILFDSSYRGGGILIIDSARIRINNCFFLHFTTEGILVHQGHETFITDCFLGQHSTVGGDKDEKHFSGVAIDLASNDNAITDVVVFSAAIGVVLRGQANILTGVHCYNKATGFGGIGILVKLPGNSLTRIDNCYMDYTGIVMEDPVQVHVTNGLFLGDANIVLKSVKGQVLGLNIVNNMFNGDPKRKVPIVSLDGEFSSIDQALVDHNLVNGMGLRSTVGKLTVNGNGTKWVADFSSVLVFPKKISNFQFSFYAQDEPKFVAFSVTNVSDNVVVVESEKEAKGSVSFTVEQ</sequence>
<dbReference type="GO" id="GO:0071555">
    <property type="term" value="P:cell wall organization"/>
    <property type="evidence" value="ECO:0007669"/>
    <property type="project" value="UniProtKB-KW"/>
</dbReference>
<dbReference type="SUPFAM" id="SSF57850">
    <property type="entry name" value="RING/U-box"/>
    <property type="match status" value="1"/>
</dbReference>